<evidence type="ECO:0000259" key="15">
    <source>
        <dbReference type="Pfam" id="PF04987"/>
    </source>
</evidence>
<name>A0A5C3MP76_9AGAM</name>
<feature type="transmembrane region" description="Helical" evidence="14">
    <location>
        <begin position="762"/>
        <end position="788"/>
    </location>
</feature>
<reference evidence="16 17" key="1">
    <citation type="journal article" date="2019" name="Nat. Ecol. Evol.">
        <title>Megaphylogeny resolves global patterns of mushroom evolution.</title>
        <authorList>
            <person name="Varga T."/>
            <person name="Krizsan K."/>
            <person name="Foldi C."/>
            <person name="Dima B."/>
            <person name="Sanchez-Garcia M."/>
            <person name="Sanchez-Ramirez S."/>
            <person name="Szollosi G.J."/>
            <person name="Szarkandi J.G."/>
            <person name="Papp V."/>
            <person name="Albert L."/>
            <person name="Andreopoulos W."/>
            <person name="Angelini C."/>
            <person name="Antonin V."/>
            <person name="Barry K.W."/>
            <person name="Bougher N.L."/>
            <person name="Buchanan P."/>
            <person name="Buyck B."/>
            <person name="Bense V."/>
            <person name="Catcheside P."/>
            <person name="Chovatia M."/>
            <person name="Cooper J."/>
            <person name="Damon W."/>
            <person name="Desjardin D."/>
            <person name="Finy P."/>
            <person name="Geml J."/>
            <person name="Haridas S."/>
            <person name="Hughes K."/>
            <person name="Justo A."/>
            <person name="Karasinski D."/>
            <person name="Kautmanova I."/>
            <person name="Kiss B."/>
            <person name="Kocsube S."/>
            <person name="Kotiranta H."/>
            <person name="LaButti K.M."/>
            <person name="Lechner B.E."/>
            <person name="Liimatainen K."/>
            <person name="Lipzen A."/>
            <person name="Lukacs Z."/>
            <person name="Mihaltcheva S."/>
            <person name="Morgado L.N."/>
            <person name="Niskanen T."/>
            <person name="Noordeloos M.E."/>
            <person name="Ohm R.A."/>
            <person name="Ortiz-Santana B."/>
            <person name="Ovrebo C."/>
            <person name="Racz N."/>
            <person name="Riley R."/>
            <person name="Savchenko A."/>
            <person name="Shiryaev A."/>
            <person name="Soop K."/>
            <person name="Spirin V."/>
            <person name="Szebenyi C."/>
            <person name="Tomsovsky M."/>
            <person name="Tulloss R.E."/>
            <person name="Uehling J."/>
            <person name="Grigoriev I.V."/>
            <person name="Vagvolgyi C."/>
            <person name="Papp T."/>
            <person name="Martin F.M."/>
            <person name="Miettinen O."/>
            <person name="Hibbett D.S."/>
            <person name="Nagy L.G."/>
        </authorList>
    </citation>
    <scope>NUCLEOTIDE SEQUENCE [LARGE SCALE GENOMIC DNA]</scope>
    <source>
        <strain evidence="16 17">OMC1185</strain>
    </source>
</reference>
<dbReference type="GO" id="GO:0051377">
    <property type="term" value="F:mannose-ethanolamine phosphotransferase activity"/>
    <property type="evidence" value="ECO:0007669"/>
    <property type="project" value="UniProtKB-UniRule"/>
</dbReference>
<dbReference type="STRING" id="5364.A0A5C3MP76"/>
<feature type="transmembrane region" description="Helical" evidence="14">
    <location>
        <begin position="800"/>
        <end position="822"/>
    </location>
</feature>
<protein>
    <recommendedName>
        <fullName evidence="4 14">GPI ethanolamine phosphate transferase 1</fullName>
        <ecNumber evidence="14">2.-.-.-</ecNumber>
    </recommendedName>
</protein>
<feature type="transmembrane region" description="Helical" evidence="14">
    <location>
        <begin position="688"/>
        <end position="705"/>
    </location>
</feature>
<comment type="subcellular location">
    <subcellularLocation>
        <location evidence="1 14">Endoplasmic reticulum membrane</location>
        <topology evidence="1 14">Multi-pass membrane protein</topology>
    </subcellularLocation>
</comment>
<feature type="transmembrane region" description="Helical" evidence="14">
    <location>
        <begin position="834"/>
        <end position="856"/>
    </location>
</feature>
<evidence type="ECO:0000256" key="9">
    <source>
        <dbReference type="ARBA" id="ARBA00022989"/>
    </source>
</evidence>
<feature type="transmembrane region" description="Helical" evidence="14">
    <location>
        <begin position="568"/>
        <end position="586"/>
    </location>
</feature>
<dbReference type="EMBL" id="ML213525">
    <property type="protein sequence ID" value="TFK47172.1"/>
    <property type="molecule type" value="Genomic_DNA"/>
</dbReference>
<dbReference type="SUPFAM" id="SSF53649">
    <property type="entry name" value="Alkaline phosphatase-like"/>
    <property type="match status" value="1"/>
</dbReference>
<feature type="transmembrane region" description="Helical" evidence="14">
    <location>
        <begin position="657"/>
        <end position="676"/>
    </location>
</feature>
<comment type="similarity">
    <text evidence="3 14">Belongs to the PIGG/PIGN/PIGO family. PIGN subfamily.</text>
</comment>
<dbReference type="InterPro" id="IPR017852">
    <property type="entry name" value="GPI_EtnP_transferase_1_C"/>
</dbReference>
<keyword evidence="7 14" id="KW-0812">Transmembrane</keyword>
<evidence type="ECO:0000256" key="2">
    <source>
        <dbReference type="ARBA" id="ARBA00004687"/>
    </source>
</evidence>
<dbReference type="InterPro" id="IPR002591">
    <property type="entry name" value="Phosphodiest/P_Trfase"/>
</dbReference>
<evidence type="ECO:0000256" key="12">
    <source>
        <dbReference type="ARBA" id="ARBA00023316"/>
    </source>
</evidence>
<comment type="pathway">
    <text evidence="2 14">Glycolipid biosynthesis; glycosylphosphatidylinositol-anchor biosynthesis.</text>
</comment>
<feature type="transmembrane region" description="Helical" evidence="14">
    <location>
        <begin position="517"/>
        <end position="534"/>
    </location>
</feature>
<evidence type="ECO:0000256" key="5">
    <source>
        <dbReference type="ARBA" id="ARBA00022502"/>
    </source>
</evidence>
<dbReference type="Pfam" id="PF01663">
    <property type="entry name" value="Phosphodiest"/>
    <property type="match status" value="1"/>
</dbReference>
<dbReference type="EC" id="2.-.-.-" evidence="14"/>
<dbReference type="PANTHER" id="PTHR12250">
    <property type="entry name" value="PHOSPHATIDYLINOSITOL GLYCAN, CLASS N"/>
    <property type="match status" value="1"/>
</dbReference>
<evidence type="ECO:0000256" key="1">
    <source>
        <dbReference type="ARBA" id="ARBA00004477"/>
    </source>
</evidence>
<dbReference type="Gene3D" id="3.40.720.10">
    <property type="entry name" value="Alkaline Phosphatase, subunit A"/>
    <property type="match status" value="1"/>
</dbReference>
<keyword evidence="17" id="KW-1185">Reference proteome</keyword>
<comment type="function">
    <text evidence="13 14">Ethanolamine phosphate transferase involved in glycosylphosphatidylinositol-anchor biosynthesis. Transfers ethanolamine phosphate to the first alpha-1,4-linked mannose of the glycosylphosphatidylinositol precursor of GPI-anchor.</text>
</comment>
<gene>
    <name evidence="16" type="ORF">OE88DRAFT_1666478</name>
</gene>
<dbReference type="OrthoDB" id="2748310at2759"/>
<keyword evidence="11" id="KW-0325">Glycoprotein</keyword>
<dbReference type="Pfam" id="PF04987">
    <property type="entry name" value="PigN"/>
    <property type="match status" value="1"/>
</dbReference>
<evidence type="ECO:0000256" key="8">
    <source>
        <dbReference type="ARBA" id="ARBA00022824"/>
    </source>
</evidence>
<evidence type="ECO:0000256" key="13">
    <source>
        <dbReference type="ARBA" id="ARBA00024850"/>
    </source>
</evidence>
<accession>A0A5C3MP76</accession>
<dbReference type="AlphaFoldDB" id="A0A5C3MP76"/>
<dbReference type="GO" id="GO:0006506">
    <property type="term" value="P:GPI anchor biosynthetic process"/>
    <property type="evidence" value="ECO:0007669"/>
    <property type="project" value="UniProtKB-UniPathway"/>
</dbReference>
<evidence type="ECO:0000256" key="4">
    <source>
        <dbReference type="ARBA" id="ARBA00020831"/>
    </source>
</evidence>
<feature type="transmembrane region" description="Helical" evidence="14">
    <location>
        <begin position="868"/>
        <end position="891"/>
    </location>
</feature>
<dbReference type="UniPathway" id="UPA00196"/>
<keyword evidence="12" id="KW-0961">Cell wall biogenesis/degradation</keyword>
<keyword evidence="9 14" id="KW-1133">Transmembrane helix</keyword>
<keyword evidence="10 14" id="KW-0472">Membrane</keyword>
<dbReference type="GO" id="GO:0005789">
    <property type="term" value="C:endoplasmic reticulum membrane"/>
    <property type="evidence" value="ECO:0007669"/>
    <property type="project" value="UniProtKB-SubCell"/>
</dbReference>
<evidence type="ECO:0000256" key="14">
    <source>
        <dbReference type="RuleBase" id="RU367138"/>
    </source>
</evidence>
<keyword evidence="5 14" id="KW-0337">GPI-anchor biosynthesis</keyword>
<dbReference type="CDD" id="cd16020">
    <property type="entry name" value="GPI_EPT_1"/>
    <property type="match status" value="1"/>
</dbReference>
<feature type="transmembrane region" description="Helical" evidence="14">
    <location>
        <begin position="592"/>
        <end position="613"/>
    </location>
</feature>
<feature type="transmembrane region" description="Helical" evidence="14">
    <location>
        <begin position="540"/>
        <end position="556"/>
    </location>
</feature>
<evidence type="ECO:0000313" key="16">
    <source>
        <dbReference type="EMBL" id="TFK47172.1"/>
    </source>
</evidence>
<dbReference type="InterPro" id="IPR037671">
    <property type="entry name" value="PIGN_N"/>
</dbReference>
<dbReference type="Proteomes" id="UP000305948">
    <property type="component" value="Unassembled WGS sequence"/>
</dbReference>
<feature type="domain" description="GPI ethanolamine phosphate transferase 1 C-terminal" evidence="15">
    <location>
        <begin position="412"/>
        <end position="860"/>
    </location>
</feature>
<dbReference type="FunFam" id="3.40.720.10:FF:000015">
    <property type="entry name" value="GPI ethanolamine phosphate transferase 1"/>
    <property type="match status" value="1"/>
</dbReference>
<feature type="transmembrane region" description="Helical" evidence="14">
    <location>
        <begin position="422"/>
        <end position="443"/>
    </location>
</feature>
<evidence type="ECO:0000313" key="17">
    <source>
        <dbReference type="Proteomes" id="UP000305948"/>
    </source>
</evidence>
<dbReference type="InterPro" id="IPR017850">
    <property type="entry name" value="Alkaline_phosphatase_core_sf"/>
</dbReference>
<proteinExistence type="inferred from homology"/>
<evidence type="ECO:0000256" key="3">
    <source>
        <dbReference type="ARBA" id="ARBA00008400"/>
    </source>
</evidence>
<dbReference type="InterPro" id="IPR007070">
    <property type="entry name" value="GPI_EtnP_transferase_1"/>
</dbReference>
<evidence type="ECO:0000256" key="10">
    <source>
        <dbReference type="ARBA" id="ARBA00023136"/>
    </source>
</evidence>
<feature type="transmembrane region" description="Helical" evidence="14">
    <location>
        <begin position="477"/>
        <end position="496"/>
    </location>
</feature>
<dbReference type="PANTHER" id="PTHR12250:SF0">
    <property type="entry name" value="GPI ETHANOLAMINE PHOSPHATE TRANSFERASE 1"/>
    <property type="match status" value="1"/>
</dbReference>
<sequence length="907" mass="101231">MQHYRTSKPLSRRMVFIVGDGLRADLLLGINAFKPIADAPAIVAPYLRSIVETRGAYGISHTRVPTESRPGHVALIAGMYEDVSAVTKGWKTNPVDFDSVFNQSSHTFSFGSPDILPMFARGATPGKVRTWCYEEHDEDFTKDATALDTWVLDHLRQLLHNATTDPALDSSLRSEAVVFFLHLLGLDTTGHAYRPHSKEYMNNIMVVDTIVRQAEALISEFYADEDTSYIFTADHGMSKIGNHGDGDPDNTRTPLIAWGKGVRGPIFQSSDPAQIDPYSAPFQLSHVLRQDVEQADVAALMATLVGVNWPVNSVGVLPDVYPDKEGYLQWDDDERGRAEAALVNAKVILEHYRVKHDIKKKHTLFYRPYSSLSEDSLPGSNAIRHIEDLIGSEQYTSARIESFETIQTALAGLRYLQTYDRALIRTLVVLAYTGWAAYSATFVLMPAAAGTASTVNYYAAVLACWIIFAIQRSPWSFYVYIIFPCYFWDTVIARVWGPFVRHAQSRERRDLQRIGRILVRGILVATALGCMVQAYTHRFIWSIGLVLIGLVWPQFWEADVKRSHSGLQWLWTLSCLATGVFPMLDVHKRENLLVILIGGLCMVLVATVVARVAVPGQTSEGTSVMRTIQTQSWFILAAMMVTLSSVYRLQAKAGLPMLNQVAGWAILLISVMYPALTRTKYANPEAKLIVLFLAFCPCFVILSISNEGLFYLSYSMTLGLWIEVEAALRSGQASAKVDSRTPDKRSEPALQTYQPRPDDLRIALFFLFFVQVGFFGTGNVASISSFYLEPVYRLMPVFRPFLMAALLVFKIVAPYVILSAVFATLNARLRLPSFSLFLVALTLTDGMTMTFFFLVTDTGSWLEIGQTISFFCITSLLLVWSAGICAAGEYLMGDVLDYSRPTHSKVE</sequence>
<feature type="transmembrane region" description="Helical" evidence="14">
    <location>
        <begin position="455"/>
        <end position="471"/>
    </location>
</feature>
<dbReference type="GO" id="GO:0071555">
    <property type="term" value="P:cell wall organization"/>
    <property type="evidence" value="ECO:0007669"/>
    <property type="project" value="UniProtKB-KW"/>
</dbReference>
<evidence type="ECO:0000256" key="6">
    <source>
        <dbReference type="ARBA" id="ARBA00022679"/>
    </source>
</evidence>
<organism evidence="16 17">
    <name type="scientific">Heliocybe sulcata</name>
    <dbReference type="NCBI Taxonomy" id="5364"/>
    <lineage>
        <taxon>Eukaryota</taxon>
        <taxon>Fungi</taxon>
        <taxon>Dikarya</taxon>
        <taxon>Basidiomycota</taxon>
        <taxon>Agaricomycotina</taxon>
        <taxon>Agaricomycetes</taxon>
        <taxon>Gloeophyllales</taxon>
        <taxon>Gloeophyllaceae</taxon>
        <taxon>Heliocybe</taxon>
    </lineage>
</organism>
<keyword evidence="8 14" id="KW-0256">Endoplasmic reticulum</keyword>
<feature type="transmembrane region" description="Helical" evidence="14">
    <location>
        <begin position="633"/>
        <end position="651"/>
    </location>
</feature>
<evidence type="ECO:0000256" key="11">
    <source>
        <dbReference type="ARBA" id="ARBA00023180"/>
    </source>
</evidence>
<evidence type="ECO:0000256" key="7">
    <source>
        <dbReference type="ARBA" id="ARBA00022692"/>
    </source>
</evidence>
<keyword evidence="6 14" id="KW-0808">Transferase</keyword>